<proteinExistence type="predicted"/>
<name>A0ABT8UE35_9MYCO</name>
<protein>
    <submittedName>
        <fullName evidence="1">Uncharacterized protein</fullName>
    </submittedName>
</protein>
<sequence length="51" mass="5706">MEFVAHLHGGCYEADETERLLPTVRADPDGARMLAALTIAQLEVRLYGLQY</sequence>
<dbReference type="RefSeq" id="WP_302913891.1">
    <property type="nucleotide sequence ID" value="NZ_JAUMSQ010000051.1"/>
</dbReference>
<keyword evidence="2" id="KW-1185">Reference proteome</keyword>
<dbReference type="Proteomes" id="UP001168823">
    <property type="component" value="Unassembled WGS sequence"/>
</dbReference>
<organism evidence="1 2">
    <name type="scientific">Mycolicibacterium arseniciresistens</name>
    <dbReference type="NCBI Taxonomy" id="3062257"/>
    <lineage>
        <taxon>Bacteria</taxon>
        <taxon>Bacillati</taxon>
        <taxon>Actinomycetota</taxon>
        <taxon>Actinomycetes</taxon>
        <taxon>Mycobacteriales</taxon>
        <taxon>Mycobacteriaceae</taxon>
        <taxon>Mycolicibacterium</taxon>
    </lineage>
</organism>
<accession>A0ABT8UE35</accession>
<comment type="caution">
    <text evidence="1">The sequence shown here is derived from an EMBL/GenBank/DDBJ whole genome shotgun (WGS) entry which is preliminary data.</text>
</comment>
<gene>
    <name evidence="1" type="ORF">Q2100_09810</name>
</gene>
<reference evidence="1" key="1">
    <citation type="submission" date="2023-07" db="EMBL/GenBank/DDBJ databases">
        <title>Mycolicibacterium sp. nov., a novel bacterial species.</title>
        <authorList>
            <person name="Cao Y."/>
        </authorList>
    </citation>
    <scope>NUCLEOTIDE SEQUENCE</scope>
    <source>
        <strain evidence="1">KC 300</strain>
    </source>
</reference>
<evidence type="ECO:0000313" key="1">
    <source>
        <dbReference type="EMBL" id="MDO3636038.1"/>
    </source>
</evidence>
<dbReference type="EMBL" id="JAUMSQ010000051">
    <property type="protein sequence ID" value="MDO3636038.1"/>
    <property type="molecule type" value="Genomic_DNA"/>
</dbReference>
<evidence type="ECO:0000313" key="2">
    <source>
        <dbReference type="Proteomes" id="UP001168823"/>
    </source>
</evidence>